<name>A0A0E2M3G4_PORGN</name>
<dbReference type="InterPro" id="IPR012456">
    <property type="entry name" value="DUF1661"/>
</dbReference>
<proteinExistence type="predicted"/>
<protein>
    <submittedName>
        <fullName evidence="1">Uncharacterized protein</fullName>
    </submittedName>
</protein>
<dbReference type="Pfam" id="PF07877">
    <property type="entry name" value="DUF1661"/>
    <property type="match status" value="1"/>
</dbReference>
<dbReference type="Proteomes" id="UP000016630">
    <property type="component" value="Unassembled WGS sequence"/>
</dbReference>
<reference evidence="1 2" key="1">
    <citation type="submission" date="2013-06" db="EMBL/GenBank/DDBJ databases">
        <authorList>
            <person name="Weinstock G."/>
            <person name="Sodergren E."/>
            <person name="Lobos E.A."/>
            <person name="Fulton L."/>
            <person name="Fulton R."/>
            <person name="Courtney L."/>
            <person name="Fronick C."/>
            <person name="O'Laughlin M."/>
            <person name="Godfrey J."/>
            <person name="Wilson R.M."/>
            <person name="Miner T."/>
            <person name="Farmer C."/>
            <person name="Delehaunty K."/>
            <person name="Cordes M."/>
            <person name="Minx P."/>
            <person name="Tomlinson C."/>
            <person name="Chen J."/>
            <person name="Wollam A."/>
            <person name="Pepin K.H."/>
            <person name="Bhonagiri V."/>
            <person name="Zhang X."/>
            <person name="Warren W."/>
            <person name="Mitreva M."/>
            <person name="Mardis E.R."/>
            <person name="Wilson R.K."/>
        </authorList>
    </citation>
    <scope>NUCLEOTIDE SEQUENCE [LARGE SCALE GENOMIC DNA]</scope>
    <source>
        <strain evidence="1 2">F0570</strain>
    </source>
</reference>
<dbReference type="AlphaFoldDB" id="A0A0E2M3G4"/>
<evidence type="ECO:0000313" key="1">
    <source>
        <dbReference type="EMBL" id="ERJ64382.1"/>
    </source>
</evidence>
<dbReference type="EMBL" id="AWUW01000134">
    <property type="protein sequence ID" value="ERJ64382.1"/>
    <property type="molecule type" value="Genomic_DNA"/>
</dbReference>
<comment type="caution">
    <text evidence="1">The sequence shown here is derived from an EMBL/GenBank/DDBJ whole genome shotgun (WGS) entry which is preliminary data.</text>
</comment>
<dbReference type="RefSeq" id="WP_021665871.1">
    <property type="nucleotide sequence ID" value="NZ_KI259217.1"/>
</dbReference>
<accession>A0A0E2M3G4</accession>
<sequence>MKEWRVIFYVLVREVKILRAKAKKFSRRFLWIYRPQSELFRFVIYRSGRFYRIKIRDVSSI</sequence>
<gene>
    <name evidence="1" type="ORF">HMPREF1555_01865</name>
</gene>
<dbReference type="GeneID" id="41335039"/>
<organism evidence="1 2">
    <name type="scientific">Porphyromonas gingivalis F0570</name>
    <dbReference type="NCBI Taxonomy" id="1227271"/>
    <lineage>
        <taxon>Bacteria</taxon>
        <taxon>Pseudomonadati</taxon>
        <taxon>Bacteroidota</taxon>
        <taxon>Bacteroidia</taxon>
        <taxon>Bacteroidales</taxon>
        <taxon>Porphyromonadaceae</taxon>
        <taxon>Porphyromonas</taxon>
    </lineage>
</organism>
<dbReference type="HOGENOM" id="CLU_199037_0_0_10"/>
<evidence type="ECO:0000313" key="2">
    <source>
        <dbReference type="Proteomes" id="UP000016630"/>
    </source>
</evidence>